<keyword evidence="1" id="KW-0812">Transmembrane</keyword>
<proteinExistence type="predicted"/>
<dbReference type="KEGG" id="parq:DSM112329_02282"/>
<keyword evidence="1" id="KW-0472">Membrane</keyword>
<keyword evidence="1" id="KW-1133">Transmembrane helix</keyword>
<evidence type="ECO:0000256" key="1">
    <source>
        <dbReference type="SAM" id="Phobius"/>
    </source>
</evidence>
<dbReference type="AlphaFoldDB" id="A0AAU7AUS2"/>
<gene>
    <name evidence="2" type="ORF">DSM112329_02282</name>
</gene>
<name>A0AAU7AUS2_9ACTN</name>
<feature type="transmembrane region" description="Helical" evidence="1">
    <location>
        <begin position="83"/>
        <end position="104"/>
    </location>
</feature>
<dbReference type="InterPro" id="IPR009937">
    <property type="entry name" value="Phage_holin_3_6"/>
</dbReference>
<dbReference type="EMBL" id="CP114014">
    <property type="protein sequence ID" value="XAY05432.1"/>
    <property type="molecule type" value="Genomic_DNA"/>
</dbReference>
<reference evidence="2" key="1">
    <citation type="submission" date="2022-12" db="EMBL/GenBank/DDBJ databases">
        <title>Paraconexibacter alkalitolerans sp. nov. and Baekduia alba sp. nov., isolated from soil and emended description of the genera Paraconexibacter (Chun et al., 2020) and Baekduia (An et al., 2020).</title>
        <authorList>
            <person name="Vieira S."/>
            <person name="Huber K.J."/>
            <person name="Geppert A."/>
            <person name="Wolf J."/>
            <person name="Neumann-Schaal M."/>
            <person name="Muesken M."/>
            <person name="Overmann J."/>
        </authorList>
    </citation>
    <scope>NUCLEOTIDE SEQUENCE</scope>
    <source>
        <strain evidence="2">AEG42_29</strain>
    </source>
</reference>
<evidence type="ECO:0008006" key="3">
    <source>
        <dbReference type="Google" id="ProtNLM"/>
    </source>
</evidence>
<protein>
    <recommendedName>
        <fullName evidence="3">Phage holin family protein</fullName>
    </recommendedName>
</protein>
<organism evidence="2">
    <name type="scientific">Paraconexibacter sp. AEG42_29</name>
    <dbReference type="NCBI Taxonomy" id="2997339"/>
    <lineage>
        <taxon>Bacteria</taxon>
        <taxon>Bacillati</taxon>
        <taxon>Actinomycetota</taxon>
        <taxon>Thermoleophilia</taxon>
        <taxon>Solirubrobacterales</taxon>
        <taxon>Paraconexibacteraceae</taxon>
        <taxon>Paraconexibacter</taxon>
    </lineage>
</organism>
<dbReference type="RefSeq" id="WP_354701940.1">
    <property type="nucleotide sequence ID" value="NZ_CP114014.1"/>
</dbReference>
<feature type="transmembrane region" description="Helical" evidence="1">
    <location>
        <begin position="50"/>
        <end position="77"/>
    </location>
</feature>
<accession>A0AAU7AUS2</accession>
<evidence type="ECO:0000313" key="2">
    <source>
        <dbReference type="EMBL" id="XAY05432.1"/>
    </source>
</evidence>
<sequence length="137" mass="14214">METGTRPTDTEEASTAQLLGKLPQQVSTLIRDELRLAQLEMREKGKRGGLGAGMMGGAGLAAMYGVGALIATAILLLATAVDAWIAALIVTGVLFVVAGVLALLGKRQLAQAIPPAPEQAIDSSRQDIADIKEAAHR</sequence>
<dbReference type="Pfam" id="PF07332">
    <property type="entry name" value="Phage_holin_3_6"/>
    <property type="match status" value="1"/>
</dbReference>